<proteinExistence type="predicted"/>
<dbReference type="SMART" id="SM00444">
    <property type="entry name" value="GYF"/>
    <property type="match status" value="1"/>
</dbReference>
<dbReference type="Gene3D" id="3.30.1490.40">
    <property type="match status" value="1"/>
</dbReference>
<feature type="compositionally biased region" description="Polar residues" evidence="1">
    <location>
        <begin position="228"/>
        <end position="242"/>
    </location>
</feature>
<dbReference type="EMBL" id="JAFJYH010000056">
    <property type="protein sequence ID" value="KAG4422018.1"/>
    <property type="molecule type" value="Genomic_DNA"/>
</dbReference>
<feature type="region of interest" description="Disordered" evidence="1">
    <location>
        <begin position="318"/>
        <end position="541"/>
    </location>
</feature>
<feature type="compositionally biased region" description="Low complexity" evidence="1">
    <location>
        <begin position="693"/>
        <end position="702"/>
    </location>
</feature>
<feature type="compositionally biased region" description="Basic and acidic residues" evidence="1">
    <location>
        <begin position="451"/>
        <end position="460"/>
    </location>
</feature>
<feature type="region of interest" description="Disordered" evidence="1">
    <location>
        <begin position="1013"/>
        <end position="1162"/>
    </location>
</feature>
<evidence type="ECO:0000256" key="1">
    <source>
        <dbReference type="SAM" id="MobiDB-lite"/>
    </source>
</evidence>
<feature type="compositionally biased region" description="Polar residues" evidence="1">
    <location>
        <begin position="41"/>
        <end position="63"/>
    </location>
</feature>
<feature type="compositionally biased region" description="Polar residues" evidence="1">
    <location>
        <begin position="1044"/>
        <end position="1068"/>
    </location>
</feature>
<dbReference type="InterPro" id="IPR035445">
    <property type="entry name" value="GYF-like_dom_sf"/>
</dbReference>
<feature type="compositionally biased region" description="Polar residues" evidence="1">
    <location>
        <begin position="185"/>
        <end position="211"/>
    </location>
</feature>
<feature type="compositionally biased region" description="Basic and acidic residues" evidence="1">
    <location>
        <begin position="329"/>
        <end position="370"/>
    </location>
</feature>
<protein>
    <recommendedName>
        <fullName evidence="2">GYF domain-containing protein</fullName>
    </recommendedName>
</protein>
<feature type="domain" description="GYF" evidence="2">
    <location>
        <begin position="718"/>
        <end position="766"/>
    </location>
</feature>
<feature type="region of interest" description="Disordered" evidence="1">
    <location>
        <begin position="173"/>
        <end position="303"/>
    </location>
</feature>
<feature type="compositionally biased region" description="Polar residues" evidence="1">
    <location>
        <begin position="389"/>
        <end position="398"/>
    </location>
</feature>
<feature type="region of interest" description="Disordered" evidence="1">
    <location>
        <begin position="113"/>
        <end position="152"/>
    </location>
</feature>
<feature type="compositionally biased region" description="Low complexity" evidence="1">
    <location>
        <begin position="1307"/>
        <end position="1318"/>
    </location>
</feature>
<feature type="compositionally biased region" description="Basic and acidic residues" evidence="1">
    <location>
        <begin position="1431"/>
        <end position="1441"/>
    </location>
</feature>
<feature type="compositionally biased region" description="Polar residues" evidence="1">
    <location>
        <begin position="494"/>
        <end position="510"/>
    </location>
</feature>
<feature type="region of interest" description="Disordered" evidence="1">
    <location>
        <begin position="1410"/>
        <end position="1456"/>
    </location>
</feature>
<reference evidence="3" key="1">
    <citation type="submission" date="2021-02" db="EMBL/GenBank/DDBJ databases">
        <title>Genome sequence Cadophora malorum strain M34.</title>
        <authorList>
            <person name="Stefanovic E."/>
            <person name="Vu D."/>
            <person name="Scully C."/>
            <person name="Dijksterhuis J."/>
            <person name="Roader J."/>
            <person name="Houbraken J."/>
        </authorList>
    </citation>
    <scope>NUCLEOTIDE SEQUENCE</scope>
    <source>
        <strain evidence="3">M34</strain>
    </source>
</reference>
<feature type="compositionally biased region" description="Basic and acidic residues" evidence="1">
    <location>
        <begin position="18"/>
        <end position="39"/>
    </location>
</feature>
<feature type="region of interest" description="Disordered" evidence="1">
    <location>
        <begin position="604"/>
        <end position="707"/>
    </location>
</feature>
<feature type="compositionally biased region" description="Low complexity" evidence="1">
    <location>
        <begin position="1"/>
        <end position="17"/>
    </location>
</feature>
<dbReference type="PROSITE" id="PS50829">
    <property type="entry name" value="GYF"/>
    <property type="match status" value="1"/>
</dbReference>
<evidence type="ECO:0000313" key="4">
    <source>
        <dbReference type="Proteomes" id="UP000664132"/>
    </source>
</evidence>
<dbReference type="InterPro" id="IPR003169">
    <property type="entry name" value="GYF"/>
</dbReference>
<feature type="region of interest" description="Disordered" evidence="1">
    <location>
        <begin position="1294"/>
        <end position="1334"/>
    </location>
</feature>
<gene>
    <name evidence="3" type="ORF">IFR04_004877</name>
</gene>
<sequence>MPSHLPSSFASAAAGPSRDTRNGRGDGRGSGDWSRREQRAANGTLTLRRNSQAPFTQSTQDAPPQTPGAETPGLSQQSNPYDSVPSGGRYSKQDILDIAAARKDLGQNKDVSALFMGGWDPDNSSTTNGRSGWGKTGDGRDNYGPEVCWNRNGDSLPIAFEEMSDVEKALFSTDVNSPLKPPPQNSNKDQNAQGTGTNGRKTSVSHGQNSGPFGLSSPASSRPSTRRQLTTDGGLQSPSGTGRFTRDEPSPFFSRKFNDTKDGQDDRTEDSKPGLPFGGLMRSNTAGSALGNGPASPWGPSSTNVAMSPMGNFGSFAIGSSAANPPTPIDKRPALGRGESRLAHLMPKESTEDLSKTVDRPWRTRQRTDTDPFGDDAPTGSAALGGGQDSSPPFNPQQRAPGVDTPVRGNSSDFGMAELPSFAQRGQAHQTPARHNEHEPLSPDTNPYRSPPDEKHHADDSSYDGEPAHHSRVQGLGGIPEHAPNTYGGLPRAFTNTFEGSDRSQTSSAGATRGFPPLSGLPSGFGGLGGWPTSGNPLATPDRERQAFASNAFGSSVFGPMGELQSPSIGMNSMFGPSGTASGTNTIGRGSSKLGSLFPAAMQAQMQNADAEQHSGDGSDLRQSSAFGAIGRNTFPPRETDSPMRSGRHPFEDLFPSSDSSRNQGPFSSSETAPGQTATSFSQAPSAQANYVQSQASSDSASNQLPASQQRMMVMPDRMRWVYLDPQGKVQGPWSGLEMHDWYKASFFTADLSVKKVEDTDFEPLGQLIRRIGNSREPFLVPQIGIPHGPPTSQGAAFAPAAAGPGNAAQPGAVQPPFANSFPSFGTTLTAEQQNNLERRKQEEQFLMARQKEFLAQQQVNAKQMQMGGIGGLHHQTSAHSLQSQPSFGSMNSPIGMPQPPMPNVSGFYDGPPRQFPAQPTEGIASSFFREEELARLSLRDRQQLFNPAVPGPQQSSHAQQIASLFGPNPEAQRQAARMEQEDPSGFNARLQEFQQLRAQHELEEANQAHGISEPIAPPQHQEQEPAFHDDVEPEPEVTETKEQPLSLTEQVQKAKSAKQSPVTTAQPESPWGKVPTTGFPMPFPPPPQSTTPLPAPTAQRGRSTLPDALNAEARSRSETPEVASATPSLAPWAKEPTEAARGPSLKEIQEAEAKKAAKAEEIAAAQRRANYEQELKMLTSVATAPAPGLPTTSTWGNTASPATPTNAPSAWAKPAASKVQPSTGSAASKKTLADIQREEESRKQKAAAAIIAAQPAVSAGKRYADLASKVSPPAPLSGSPWSTVGAGGKVRVPTGPAASSPQPTRAVSSANVSTASAPRVTKPAATVRSATGPAGANAAKEEFVKWAKATLSNGLNSDINVDEFVITLMALPAEAGIIADSIYASSKLMNGNDFAVEFLRRRGLSDKGIIEPANNGSGLSGDKSGGWNEVAKKGPPKEEPTAGFKVVPNKKKGRK</sequence>
<evidence type="ECO:0000313" key="3">
    <source>
        <dbReference type="EMBL" id="KAG4422018.1"/>
    </source>
</evidence>
<comment type="caution">
    <text evidence="3">The sequence shown here is derived from an EMBL/GenBank/DDBJ whole genome shotgun (WGS) entry which is preliminary data.</text>
</comment>
<feature type="compositionally biased region" description="Low complexity" evidence="1">
    <location>
        <begin position="216"/>
        <end position="227"/>
    </location>
</feature>
<accession>A0A8H8BSD1</accession>
<keyword evidence="4" id="KW-1185">Reference proteome</keyword>
<name>A0A8H8BSD1_9HELO</name>
<dbReference type="PANTHER" id="PTHR14445">
    <property type="entry name" value="GRB10 INTERACTING GYF PROTEIN"/>
    <property type="match status" value="1"/>
</dbReference>
<dbReference type="PANTHER" id="PTHR14445:SF36">
    <property type="entry name" value="FI03272P-RELATED"/>
    <property type="match status" value="1"/>
</dbReference>
<dbReference type="GO" id="GO:0005829">
    <property type="term" value="C:cytosol"/>
    <property type="evidence" value="ECO:0007669"/>
    <property type="project" value="TreeGrafter"/>
</dbReference>
<feature type="compositionally biased region" description="Basic and acidic residues" evidence="1">
    <location>
        <begin position="1022"/>
        <end position="1031"/>
    </location>
</feature>
<dbReference type="Pfam" id="PF02213">
    <property type="entry name" value="GYF"/>
    <property type="match status" value="1"/>
</dbReference>
<feature type="compositionally biased region" description="Basic and acidic residues" evidence="1">
    <location>
        <begin position="611"/>
        <end position="620"/>
    </location>
</feature>
<dbReference type="InterPro" id="IPR051640">
    <property type="entry name" value="GRB10-interact_GYF"/>
</dbReference>
<feature type="compositionally biased region" description="Basic and acidic residues" evidence="1">
    <location>
        <begin position="1148"/>
        <end position="1162"/>
    </location>
</feature>
<feature type="compositionally biased region" description="Pro residues" evidence="1">
    <location>
        <begin position="1082"/>
        <end position="1096"/>
    </location>
</feature>
<dbReference type="OrthoDB" id="48509at2759"/>
<feature type="compositionally biased region" description="Polar residues" evidence="1">
    <location>
        <begin position="657"/>
        <end position="692"/>
    </location>
</feature>
<feature type="region of interest" description="Disordered" evidence="1">
    <location>
        <begin position="1"/>
        <end position="90"/>
    </location>
</feature>
<dbReference type="SUPFAM" id="SSF55277">
    <property type="entry name" value="GYF domain"/>
    <property type="match status" value="1"/>
</dbReference>
<feature type="compositionally biased region" description="Gly residues" evidence="1">
    <location>
        <begin position="523"/>
        <end position="532"/>
    </location>
</feature>
<organism evidence="3 4">
    <name type="scientific">Cadophora malorum</name>
    <dbReference type="NCBI Taxonomy" id="108018"/>
    <lineage>
        <taxon>Eukaryota</taxon>
        <taxon>Fungi</taxon>
        <taxon>Dikarya</taxon>
        <taxon>Ascomycota</taxon>
        <taxon>Pezizomycotina</taxon>
        <taxon>Leotiomycetes</taxon>
        <taxon>Helotiales</taxon>
        <taxon>Ploettnerulaceae</taxon>
        <taxon>Cadophora</taxon>
    </lineage>
</organism>
<evidence type="ECO:0000259" key="2">
    <source>
        <dbReference type="PROSITE" id="PS50829"/>
    </source>
</evidence>
<dbReference type="Proteomes" id="UP000664132">
    <property type="component" value="Unassembled WGS sequence"/>
</dbReference>
<feature type="compositionally biased region" description="Basic and acidic residues" evidence="1">
    <location>
        <begin position="256"/>
        <end position="272"/>
    </location>
</feature>